<dbReference type="EMBL" id="DXBR01000098">
    <property type="protein sequence ID" value="HIZ40347.1"/>
    <property type="molecule type" value="Genomic_DNA"/>
</dbReference>
<dbReference type="Proteomes" id="UP000824049">
    <property type="component" value="Unassembled WGS sequence"/>
</dbReference>
<dbReference type="GO" id="GO:0005886">
    <property type="term" value="C:plasma membrane"/>
    <property type="evidence" value="ECO:0007669"/>
    <property type="project" value="UniProtKB-SubCell"/>
</dbReference>
<reference evidence="10" key="2">
    <citation type="submission" date="2021-04" db="EMBL/GenBank/DDBJ databases">
        <authorList>
            <person name="Gilroy R."/>
        </authorList>
    </citation>
    <scope>NUCLEOTIDE SEQUENCE</scope>
    <source>
        <strain evidence="10">CHK179-28034</strain>
    </source>
</reference>
<feature type="transmembrane region" description="Helical" evidence="8">
    <location>
        <begin position="86"/>
        <end position="106"/>
    </location>
</feature>
<feature type="transmembrane region" description="Helical" evidence="8">
    <location>
        <begin position="146"/>
        <end position="163"/>
    </location>
</feature>
<feature type="transmembrane region" description="Helical" evidence="8">
    <location>
        <begin position="54"/>
        <end position="74"/>
    </location>
</feature>
<evidence type="ECO:0000256" key="1">
    <source>
        <dbReference type="ARBA" id="ARBA00004651"/>
    </source>
</evidence>
<dbReference type="PANTHER" id="PTHR47371:SF3">
    <property type="entry name" value="PHOSPHOGLYCEROL TRANSFERASE I"/>
    <property type="match status" value="1"/>
</dbReference>
<evidence type="ECO:0000256" key="6">
    <source>
        <dbReference type="ARBA" id="ARBA00023136"/>
    </source>
</evidence>
<protein>
    <submittedName>
        <fullName evidence="10">Sulfatase-like hydrolase/transferase</fullName>
    </submittedName>
</protein>
<keyword evidence="3" id="KW-1003">Cell membrane</keyword>
<evidence type="ECO:0000256" key="4">
    <source>
        <dbReference type="ARBA" id="ARBA00022692"/>
    </source>
</evidence>
<comment type="caution">
    <text evidence="10">The sequence shown here is derived from an EMBL/GenBank/DDBJ whole genome shotgun (WGS) entry which is preliminary data.</text>
</comment>
<feature type="region of interest" description="Disordered" evidence="7">
    <location>
        <begin position="339"/>
        <end position="403"/>
    </location>
</feature>
<accession>A0A9D2EMQ0</accession>
<organism evidence="10 11">
    <name type="scientific">Candidatus Anaerobutyricum stercoris</name>
    <dbReference type="NCBI Taxonomy" id="2838457"/>
    <lineage>
        <taxon>Bacteria</taxon>
        <taxon>Bacillati</taxon>
        <taxon>Bacillota</taxon>
        <taxon>Clostridia</taxon>
        <taxon>Lachnospirales</taxon>
        <taxon>Lachnospiraceae</taxon>
        <taxon>Anaerobutyricum</taxon>
    </lineage>
</organism>
<keyword evidence="6 8" id="KW-0472">Membrane</keyword>
<dbReference type="SUPFAM" id="SSF53649">
    <property type="entry name" value="Alkaline phosphatase-like"/>
    <property type="match status" value="1"/>
</dbReference>
<evidence type="ECO:0000256" key="8">
    <source>
        <dbReference type="SAM" id="Phobius"/>
    </source>
</evidence>
<dbReference type="Gene3D" id="3.40.720.10">
    <property type="entry name" value="Alkaline Phosphatase, subunit A"/>
    <property type="match status" value="1"/>
</dbReference>
<keyword evidence="5 8" id="KW-1133">Transmembrane helix</keyword>
<feature type="compositionally biased region" description="Acidic residues" evidence="7">
    <location>
        <begin position="370"/>
        <end position="383"/>
    </location>
</feature>
<evidence type="ECO:0000313" key="11">
    <source>
        <dbReference type="Proteomes" id="UP000824049"/>
    </source>
</evidence>
<dbReference type="InterPro" id="IPR050448">
    <property type="entry name" value="OpgB/LTA_synthase_biosynth"/>
</dbReference>
<feature type="transmembrane region" description="Helical" evidence="8">
    <location>
        <begin position="118"/>
        <end position="139"/>
    </location>
</feature>
<dbReference type="CDD" id="cd16015">
    <property type="entry name" value="LTA_synthase"/>
    <property type="match status" value="1"/>
</dbReference>
<dbReference type="InterPro" id="IPR017850">
    <property type="entry name" value="Alkaline_phosphatase_core_sf"/>
</dbReference>
<dbReference type="Pfam" id="PF00884">
    <property type="entry name" value="Sulfatase"/>
    <property type="match status" value="1"/>
</dbReference>
<dbReference type="AlphaFoldDB" id="A0A9D2EMQ0"/>
<feature type="transmembrane region" description="Helical" evidence="8">
    <location>
        <begin position="21"/>
        <end position="42"/>
    </location>
</feature>
<dbReference type="PANTHER" id="PTHR47371">
    <property type="entry name" value="LIPOTEICHOIC ACID SYNTHASE"/>
    <property type="match status" value="1"/>
</dbReference>
<gene>
    <name evidence="10" type="ORF">H9968_10600</name>
</gene>
<evidence type="ECO:0000256" key="5">
    <source>
        <dbReference type="ARBA" id="ARBA00022989"/>
    </source>
</evidence>
<keyword evidence="10" id="KW-0378">Hydrolase</keyword>
<sequence>MSKGKRKTLGIRKFFKGKSGKKFLVFLEVLLVAAFLMQPHLYYDGTASNFFKRFYADSITICGGLWIILVFLTVKEVHLSDKLNKRISWAVAALTPLAAFLWLEYYNHMQFWGPLSQIPALYLVLDLVIYYVIYLFLLLIFNSVRGASVAMIVATAFFGILNYELTVFRSMSFIASDIYSFLTALSVANTYQVEIDVDTAEFFMLALVLVALLFKLKKFKLFRWKARTAFAAAYVFLFMGFCQVYVFSDYLENIGVDFRVYRPQYKYRYYGTLLTTIRTFGYLHVTEPEGYSVDAVQEITDDYVTAEESSGGTADVSSDSTVNKLDTIKRLDSAEVNAAEIKDKNSTDAAGGDTANSEGADVSGSTAEAATEDSTEAEAEEQIADGASGDADGKKKNNPSQKPNIIVIMNESFSDLKAVGDMETTKDYMPFFRKLKENTIKGYTYSSVFGGNTANSEFEFLTGNSMAFLPDNSVPYQLFLRSKTAGLTHTLGDQGYGPLYALHPYYQTGYSRYKIYPLMGFDRFYTSDDFSVFTDTVNYHITDQEDYDKIISLYEESQNTDSPFYLFNVTMQNHGSYDGSLLETGDSVRLEGNLAGYSKAEQYLNMVKMSDKALKRLINYFKEVDEPTVIVFFGDHQPDLEDDFYDALLGQSVEDLEGEDLEQLYKVPFLIWANYDIEEQTIERTSNNYLSTYLADVAGIEKTGYMEFLTDLREKIPCINAIGYWGDDGKFYEIEDESSPYYDLIHQYNLLEYNNLFGKEEQQTSFFYLQNQSAG</sequence>
<evidence type="ECO:0000256" key="2">
    <source>
        <dbReference type="ARBA" id="ARBA00004936"/>
    </source>
</evidence>
<feature type="transmembrane region" description="Helical" evidence="8">
    <location>
        <begin position="199"/>
        <end position="216"/>
    </location>
</feature>
<comment type="subcellular location">
    <subcellularLocation>
        <location evidence="1">Cell membrane</location>
        <topology evidence="1">Multi-pass membrane protein</topology>
    </subcellularLocation>
</comment>
<evidence type="ECO:0000259" key="9">
    <source>
        <dbReference type="Pfam" id="PF00884"/>
    </source>
</evidence>
<dbReference type="InterPro" id="IPR000917">
    <property type="entry name" value="Sulfatase_N"/>
</dbReference>
<feature type="domain" description="Sulfatase N-terminal" evidence="9">
    <location>
        <begin position="403"/>
        <end position="700"/>
    </location>
</feature>
<evidence type="ECO:0000256" key="3">
    <source>
        <dbReference type="ARBA" id="ARBA00022475"/>
    </source>
</evidence>
<keyword evidence="4 8" id="KW-0812">Transmembrane</keyword>
<evidence type="ECO:0000256" key="7">
    <source>
        <dbReference type="SAM" id="MobiDB-lite"/>
    </source>
</evidence>
<feature type="transmembrane region" description="Helical" evidence="8">
    <location>
        <begin position="228"/>
        <end position="247"/>
    </location>
</feature>
<evidence type="ECO:0000313" key="10">
    <source>
        <dbReference type="EMBL" id="HIZ40347.1"/>
    </source>
</evidence>
<dbReference type="GO" id="GO:0016787">
    <property type="term" value="F:hydrolase activity"/>
    <property type="evidence" value="ECO:0007669"/>
    <property type="project" value="UniProtKB-KW"/>
</dbReference>
<reference evidence="10" key="1">
    <citation type="journal article" date="2021" name="PeerJ">
        <title>Extensive microbial diversity within the chicken gut microbiome revealed by metagenomics and culture.</title>
        <authorList>
            <person name="Gilroy R."/>
            <person name="Ravi A."/>
            <person name="Getino M."/>
            <person name="Pursley I."/>
            <person name="Horton D.L."/>
            <person name="Alikhan N.F."/>
            <person name="Baker D."/>
            <person name="Gharbi K."/>
            <person name="Hall N."/>
            <person name="Watson M."/>
            <person name="Adriaenssens E.M."/>
            <person name="Foster-Nyarko E."/>
            <person name="Jarju S."/>
            <person name="Secka A."/>
            <person name="Antonio M."/>
            <person name="Oren A."/>
            <person name="Chaudhuri R.R."/>
            <person name="La Ragione R."/>
            <person name="Hildebrand F."/>
            <person name="Pallen M.J."/>
        </authorList>
    </citation>
    <scope>NUCLEOTIDE SEQUENCE</scope>
    <source>
        <strain evidence="10">CHK179-28034</strain>
    </source>
</reference>
<name>A0A9D2EMQ0_9FIRM</name>
<proteinExistence type="predicted"/>
<comment type="pathway">
    <text evidence="2">Cell wall biogenesis; lipoteichoic acid biosynthesis.</text>
</comment>